<sequence length="773" mass="79569">MLSAPASRSRAGSPDPQAAAALQASAAAAVAARISLPRARSPATPAPPPRRPSPLESQAQQHQQQQQRQQRGGSPLQAITQQQLPATVRDALLCLAQEGGTPAGGCAAATGADDERRQGTGQQQQQHVFYLLPAPDWHPAINPYALELSDRAAAVSAPHFFTLTAAGIVEARAGCTPEHTPLGEWLRGASLHTTLRGLAAFKQLWAGDTLQRWRAAARRARFERVRASVARRLLLLRPGFRGAVSEARARLAEVAAAGALGPLPDEGTYLLEAVAAAQSEHHRGRLALLLARNVGAICASAAALAARAKRSEAGLREQLASYDRDPSAGASAGVSPVKAKQVQAERDAVASLHAAAREESAMLPAFLRLLDFTVLQSELDLLTAAVAGVRAHLGRPGVAAEAAVGWGAEGPVFEPPQDEFLKVMGRGIVESLVAVVKEVPLPSRHPALAPLLAPPPPPARPPPRAAAAAAASGSAGHQEGGFAFVSLEAAFAAAAAMQQASSGGGGGIDDAASRPKHASAATGRPAASASSVSAIAAAAAAAAAAPMAGHQITLMAVGDAALGTQRRGCDLIVMRSYKEAARSAEALRDLAPALAFGAAWDADDYKSRPHTVGGLRHDAAVLSEWIESLRQLPSSRAAGCLALQVEPFKQRHLQTLKAALTTVCALLLCAARREAGRALAELQRAPPNAALPEAAAGAPSEAAGARKAALQSADALVGLLEGVVAWGHLLSHNDQVLLDDLREAIRRQQRPAPARQRASGAGGSGGWGGAARP</sequence>
<feature type="compositionally biased region" description="Low complexity" evidence="1">
    <location>
        <begin position="750"/>
        <end position="759"/>
    </location>
</feature>
<dbReference type="AlphaFoldDB" id="A0A2V0NPS6"/>
<reference evidence="2 3" key="1">
    <citation type="journal article" date="2018" name="Sci. Rep.">
        <title>Raphidocelis subcapitata (=Pseudokirchneriella subcapitata) provides an insight into genome evolution and environmental adaptations in the Sphaeropleales.</title>
        <authorList>
            <person name="Suzuki S."/>
            <person name="Yamaguchi H."/>
            <person name="Nakajima N."/>
            <person name="Kawachi M."/>
        </authorList>
    </citation>
    <scope>NUCLEOTIDE SEQUENCE [LARGE SCALE GENOMIC DNA]</scope>
    <source>
        <strain evidence="2 3">NIES-35</strain>
    </source>
</reference>
<feature type="compositionally biased region" description="Gly residues" evidence="1">
    <location>
        <begin position="760"/>
        <end position="773"/>
    </location>
</feature>
<accession>A0A2V0NPS6</accession>
<gene>
    <name evidence="2" type="ORF">Rsub_02332</name>
</gene>
<organism evidence="2 3">
    <name type="scientific">Raphidocelis subcapitata</name>
    <dbReference type="NCBI Taxonomy" id="307507"/>
    <lineage>
        <taxon>Eukaryota</taxon>
        <taxon>Viridiplantae</taxon>
        <taxon>Chlorophyta</taxon>
        <taxon>core chlorophytes</taxon>
        <taxon>Chlorophyceae</taxon>
        <taxon>CS clade</taxon>
        <taxon>Sphaeropleales</taxon>
        <taxon>Selenastraceae</taxon>
        <taxon>Raphidocelis</taxon>
    </lineage>
</organism>
<feature type="compositionally biased region" description="Low complexity" evidence="1">
    <location>
        <begin position="1"/>
        <end position="43"/>
    </location>
</feature>
<feature type="region of interest" description="Disordered" evidence="1">
    <location>
        <begin position="450"/>
        <end position="472"/>
    </location>
</feature>
<name>A0A2V0NPS6_9CHLO</name>
<comment type="caution">
    <text evidence="2">The sequence shown here is derived from an EMBL/GenBank/DDBJ whole genome shotgun (WGS) entry which is preliminary data.</text>
</comment>
<proteinExistence type="predicted"/>
<evidence type="ECO:0000313" key="2">
    <source>
        <dbReference type="EMBL" id="GBF89614.1"/>
    </source>
</evidence>
<evidence type="ECO:0000313" key="3">
    <source>
        <dbReference type="Proteomes" id="UP000247498"/>
    </source>
</evidence>
<dbReference type="InParanoid" id="A0A2V0NPS6"/>
<feature type="compositionally biased region" description="Low complexity" evidence="1">
    <location>
        <begin position="58"/>
        <end position="70"/>
    </location>
</feature>
<evidence type="ECO:0008006" key="4">
    <source>
        <dbReference type="Google" id="ProtNLM"/>
    </source>
</evidence>
<feature type="region of interest" description="Disordered" evidence="1">
    <location>
        <begin position="1"/>
        <end position="76"/>
    </location>
</feature>
<protein>
    <recommendedName>
        <fullName evidence="4">Dynein heavy chain linker domain-containing protein</fullName>
    </recommendedName>
</protein>
<dbReference type="Proteomes" id="UP000247498">
    <property type="component" value="Unassembled WGS sequence"/>
</dbReference>
<dbReference type="EMBL" id="BDRX01000011">
    <property type="protein sequence ID" value="GBF89614.1"/>
    <property type="molecule type" value="Genomic_DNA"/>
</dbReference>
<feature type="compositionally biased region" description="Pro residues" evidence="1">
    <location>
        <begin position="452"/>
        <end position="464"/>
    </location>
</feature>
<evidence type="ECO:0000256" key="1">
    <source>
        <dbReference type="SAM" id="MobiDB-lite"/>
    </source>
</evidence>
<feature type="region of interest" description="Disordered" evidence="1">
    <location>
        <begin position="502"/>
        <end position="525"/>
    </location>
</feature>
<keyword evidence="3" id="KW-1185">Reference proteome</keyword>
<feature type="region of interest" description="Disordered" evidence="1">
    <location>
        <begin position="748"/>
        <end position="773"/>
    </location>
</feature>
<feature type="region of interest" description="Disordered" evidence="1">
    <location>
        <begin position="103"/>
        <end position="122"/>
    </location>
</feature>
<dbReference type="STRING" id="307507.A0A2V0NPS6"/>